<feature type="domain" description="HTH gntR-type" evidence="5">
    <location>
        <begin position="1"/>
        <end position="64"/>
    </location>
</feature>
<evidence type="ECO:0000313" key="7">
    <source>
        <dbReference type="Proteomes" id="UP000598467"/>
    </source>
</evidence>
<evidence type="ECO:0000313" key="6">
    <source>
        <dbReference type="EMBL" id="MBD1548510.1"/>
    </source>
</evidence>
<reference evidence="6" key="1">
    <citation type="submission" date="2020-05" db="EMBL/GenBank/DDBJ databases">
        <title>Identification of trans-AT polyketide cluster in two marine bacteria, producers of a novel glutaramide-containing polyketide sesbanimide D and analogs.</title>
        <authorList>
            <person name="Kacar D."/>
            <person name="Rodriguez P."/>
            <person name="Canedo L."/>
            <person name="Gonzalez E."/>
            <person name="Galan B."/>
            <person name="De La Calle F."/>
            <person name="Garcia J.L."/>
        </authorList>
    </citation>
    <scope>NUCLEOTIDE SEQUENCE</scope>
    <source>
        <strain evidence="6">PHM038</strain>
    </source>
</reference>
<dbReference type="EMBL" id="JABFCZ010000023">
    <property type="protein sequence ID" value="MBD1548510.1"/>
    <property type="molecule type" value="Genomic_DNA"/>
</dbReference>
<dbReference type="InterPro" id="IPR011711">
    <property type="entry name" value="GntR_C"/>
</dbReference>
<organism evidence="6 7">
    <name type="scientific">Roseibium aggregatum</name>
    <dbReference type="NCBI Taxonomy" id="187304"/>
    <lineage>
        <taxon>Bacteria</taxon>
        <taxon>Pseudomonadati</taxon>
        <taxon>Pseudomonadota</taxon>
        <taxon>Alphaproteobacteria</taxon>
        <taxon>Hyphomicrobiales</taxon>
        <taxon>Stappiaceae</taxon>
        <taxon>Roseibium</taxon>
    </lineage>
</organism>
<keyword evidence="3" id="KW-0804">Transcription</keyword>
<dbReference type="SMART" id="SM00895">
    <property type="entry name" value="FCD"/>
    <property type="match status" value="1"/>
</dbReference>
<dbReference type="CDD" id="cd07377">
    <property type="entry name" value="WHTH_GntR"/>
    <property type="match status" value="1"/>
</dbReference>
<protein>
    <submittedName>
        <fullName evidence="6">FadR family transcriptional regulator</fullName>
    </submittedName>
</protein>
<evidence type="ECO:0000256" key="1">
    <source>
        <dbReference type="ARBA" id="ARBA00023015"/>
    </source>
</evidence>
<keyword evidence="2" id="KW-0238">DNA-binding</keyword>
<accession>A0A926P2S1</accession>
<sequence length="216" mass="24747">MLGSDLQHRLESGEWQPGDLMPNERALATEYGVARNTVRKVLTQMAEDGLIERQVGRGTVVLDRPDNQFTDILDHFLDASPLDILNLRIFIEPHSAEAAARNASSAELEAIIEANAKCAEAIDLDRHEYWDSQFHKRIHQAANNAFLTDLFDLLSIIRCQAPMMELRRRTFTEERRLANGREHEEILTALKNWDGKAAARAMRDHLISRRRNYFGQ</sequence>
<dbReference type="GO" id="GO:0003700">
    <property type="term" value="F:DNA-binding transcription factor activity"/>
    <property type="evidence" value="ECO:0007669"/>
    <property type="project" value="InterPro"/>
</dbReference>
<dbReference type="InterPro" id="IPR036390">
    <property type="entry name" value="WH_DNA-bd_sf"/>
</dbReference>
<evidence type="ECO:0000256" key="2">
    <source>
        <dbReference type="ARBA" id="ARBA00023125"/>
    </source>
</evidence>
<dbReference type="Proteomes" id="UP000598467">
    <property type="component" value="Unassembled WGS sequence"/>
</dbReference>
<comment type="caution">
    <text evidence="6">The sequence shown here is derived from an EMBL/GenBank/DDBJ whole genome shotgun (WGS) entry which is preliminary data.</text>
</comment>
<evidence type="ECO:0000256" key="4">
    <source>
        <dbReference type="SAM" id="MobiDB-lite"/>
    </source>
</evidence>
<feature type="region of interest" description="Disordered" evidence="4">
    <location>
        <begin position="1"/>
        <end position="21"/>
    </location>
</feature>
<dbReference type="AlphaFoldDB" id="A0A926P2S1"/>
<dbReference type="Gene3D" id="1.20.120.530">
    <property type="entry name" value="GntR ligand-binding domain-like"/>
    <property type="match status" value="1"/>
</dbReference>
<dbReference type="PANTHER" id="PTHR43537:SF49">
    <property type="entry name" value="TRANSCRIPTIONAL REGULATORY PROTEIN"/>
    <property type="match status" value="1"/>
</dbReference>
<proteinExistence type="predicted"/>
<dbReference type="Pfam" id="PF00392">
    <property type="entry name" value="GntR"/>
    <property type="match status" value="1"/>
</dbReference>
<dbReference type="PRINTS" id="PR00035">
    <property type="entry name" value="HTHGNTR"/>
</dbReference>
<evidence type="ECO:0000259" key="5">
    <source>
        <dbReference type="PROSITE" id="PS50949"/>
    </source>
</evidence>
<dbReference type="InterPro" id="IPR000524">
    <property type="entry name" value="Tscrpt_reg_HTH_GntR"/>
</dbReference>
<evidence type="ECO:0000256" key="3">
    <source>
        <dbReference type="ARBA" id="ARBA00023163"/>
    </source>
</evidence>
<dbReference type="InterPro" id="IPR036388">
    <property type="entry name" value="WH-like_DNA-bd_sf"/>
</dbReference>
<dbReference type="Pfam" id="PF07729">
    <property type="entry name" value="FCD"/>
    <property type="match status" value="1"/>
</dbReference>
<dbReference type="Gene3D" id="1.10.10.10">
    <property type="entry name" value="Winged helix-like DNA-binding domain superfamily/Winged helix DNA-binding domain"/>
    <property type="match status" value="1"/>
</dbReference>
<dbReference type="PANTHER" id="PTHR43537">
    <property type="entry name" value="TRANSCRIPTIONAL REGULATOR, GNTR FAMILY"/>
    <property type="match status" value="1"/>
</dbReference>
<gene>
    <name evidence="6" type="ORF">HK439_19785</name>
</gene>
<feature type="compositionally biased region" description="Basic and acidic residues" evidence="4">
    <location>
        <begin position="1"/>
        <end position="12"/>
    </location>
</feature>
<keyword evidence="1" id="KW-0805">Transcription regulation</keyword>
<dbReference type="SUPFAM" id="SSF46785">
    <property type="entry name" value="Winged helix' DNA-binding domain"/>
    <property type="match status" value="1"/>
</dbReference>
<dbReference type="SUPFAM" id="SSF48008">
    <property type="entry name" value="GntR ligand-binding domain-like"/>
    <property type="match status" value="1"/>
</dbReference>
<dbReference type="PROSITE" id="PS50949">
    <property type="entry name" value="HTH_GNTR"/>
    <property type="match status" value="1"/>
</dbReference>
<dbReference type="RefSeq" id="WP_190293200.1">
    <property type="nucleotide sequence ID" value="NZ_JABFCZ010000023.1"/>
</dbReference>
<name>A0A926P2S1_9HYPH</name>
<dbReference type="SMART" id="SM00345">
    <property type="entry name" value="HTH_GNTR"/>
    <property type="match status" value="1"/>
</dbReference>
<dbReference type="InterPro" id="IPR008920">
    <property type="entry name" value="TF_FadR/GntR_C"/>
</dbReference>
<dbReference type="GO" id="GO:0003677">
    <property type="term" value="F:DNA binding"/>
    <property type="evidence" value="ECO:0007669"/>
    <property type="project" value="UniProtKB-KW"/>
</dbReference>